<protein>
    <submittedName>
        <fullName evidence="1">E3 ubiquitin-protein ligase Arkadia protein</fullName>
    </submittedName>
</protein>
<comment type="caution">
    <text evidence="1">The sequence shown here is derived from an EMBL/GenBank/DDBJ whole genome shotgun (WGS) entry which is preliminary data.</text>
</comment>
<reference evidence="2" key="1">
    <citation type="journal article" date="2022" name="Nat. Commun.">
        <title>Chromosome evolution and the genetic basis of agronomically important traits in greater yam.</title>
        <authorList>
            <person name="Bredeson J.V."/>
            <person name="Lyons J.B."/>
            <person name="Oniyinde I.O."/>
            <person name="Okereke N.R."/>
            <person name="Kolade O."/>
            <person name="Nnabue I."/>
            <person name="Nwadili C.O."/>
            <person name="Hribova E."/>
            <person name="Parker M."/>
            <person name="Nwogha J."/>
            <person name="Shu S."/>
            <person name="Carlson J."/>
            <person name="Kariba R."/>
            <person name="Muthemba S."/>
            <person name="Knop K."/>
            <person name="Barton G.J."/>
            <person name="Sherwood A.V."/>
            <person name="Lopez-Montes A."/>
            <person name="Asiedu R."/>
            <person name="Jamnadass R."/>
            <person name="Muchugi A."/>
            <person name="Goodstein D."/>
            <person name="Egesi C.N."/>
            <person name="Featherston J."/>
            <person name="Asfaw A."/>
            <person name="Simpson G.G."/>
            <person name="Dolezel J."/>
            <person name="Hendre P.S."/>
            <person name="Van Deynze A."/>
            <person name="Kumar P.L."/>
            <person name="Obidiegwu J.E."/>
            <person name="Bhattacharjee R."/>
            <person name="Rokhsar D.S."/>
        </authorList>
    </citation>
    <scope>NUCLEOTIDE SEQUENCE [LARGE SCALE GENOMIC DNA]</scope>
    <source>
        <strain evidence="2">cv. TDa95/00328</strain>
    </source>
</reference>
<dbReference type="Proteomes" id="UP000827976">
    <property type="component" value="Chromosome 7"/>
</dbReference>
<keyword evidence="2" id="KW-1185">Reference proteome</keyword>
<proteinExistence type="predicted"/>
<organism evidence="1 2">
    <name type="scientific">Dioscorea alata</name>
    <name type="common">Purple yam</name>
    <dbReference type="NCBI Taxonomy" id="55571"/>
    <lineage>
        <taxon>Eukaryota</taxon>
        <taxon>Viridiplantae</taxon>
        <taxon>Streptophyta</taxon>
        <taxon>Embryophyta</taxon>
        <taxon>Tracheophyta</taxon>
        <taxon>Spermatophyta</taxon>
        <taxon>Magnoliopsida</taxon>
        <taxon>Liliopsida</taxon>
        <taxon>Dioscoreales</taxon>
        <taxon>Dioscoreaceae</taxon>
        <taxon>Dioscorea</taxon>
    </lineage>
</organism>
<evidence type="ECO:0000313" key="1">
    <source>
        <dbReference type="EMBL" id="KAH7677870.1"/>
    </source>
</evidence>
<evidence type="ECO:0000313" key="2">
    <source>
        <dbReference type="Proteomes" id="UP000827976"/>
    </source>
</evidence>
<sequence length="503" mass="55729">MSEMNHIQIWDYQIPDSHANSENAPLLLPSNNIETSEANSITLLNSGLRLNDHIPSSVSADCSGFMATPATSHVPPMHPLSVGSSSQLPPNYVHYGNSYHVGFIAEDNNSVVNTHADNRRAGFKRKGPAAAMVFDEGNSSGYYSGGSSSNFPIPPDHLSSISVPAPPQTAAWNPMHRAPGYRINTLPVTEEAPQRNVRRRQSLASHHEVPVNTLSHNSYPSGNVSGLQVAGQSSQTPAPVVFQRRIYSSGNGFPNVNVETNGAYLPDASRSRNPRVPIPIHYVPPGQVTLADRSGHDPRILPSSSYPTMSFMATLEERLRSGREAIVPPRNSRPLSIAGHSGERNGRGRNLQDRFRSSTDEANVRNRLVSEGAVMIDRFYDSWRTLDQHRDMRLDIDNMSYEELLALEESIGNVNTGLSDEAISKYLRHTIYCSPDQIPDNQQEERCAICLEEYEDRANLGVLNCRHEFHFGCIKHWLQIKNACPICKASATDTRKDKQKIHL</sequence>
<accession>A0ACB7VU04</accession>
<name>A0ACB7VU04_DIOAL</name>
<dbReference type="EMBL" id="CM037017">
    <property type="protein sequence ID" value="KAH7677870.1"/>
    <property type="molecule type" value="Genomic_DNA"/>
</dbReference>
<gene>
    <name evidence="1" type="ORF">IHE45_07G111400</name>
</gene>